<feature type="domain" description="Peptidase A2" evidence="3">
    <location>
        <begin position="70"/>
        <end position="83"/>
    </location>
</feature>
<dbReference type="PROSITE" id="PS50175">
    <property type="entry name" value="ASP_PROT_RETROV"/>
    <property type="match status" value="2"/>
</dbReference>
<evidence type="ECO:0000256" key="1">
    <source>
        <dbReference type="ARBA" id="ARBA00022801"/>
    </source>
</evidence>
<dbReference type="CDD" id="cd05483">
    <property type="entry name" value="retropepsin_like_bacteria"/>
    <property type="match status" value="1"/>
</dbReference>
<dbReference type="Gene3D" id="2.30.42.10">
    <property type="match status" value="1"/>
</dbReference>
<dbReference type="InterPro" id="IPR036034">
    <property type="entry name" value="PDZ_sf"/>
</dbReference>
<feature type="domain" description="Peptidase A2" evidence="3">
    <location>
        <begin position="217"/>
        <end position="260"/>
    </location>
</feature>
<dbReference type="InterPro" id="IPR001478">
    <property type="entry name" value="PDZ"/>
</dbReference>
<proteinExistence type="predicted"/>
<evidence type="ECO:0000259" key="2">
    <source>
        <dbReference type="PROSITE" id="PS50106"/>
    </source>
</evidence>
<sequence length="423" mass="47558">MPRHPQIHRTCAPAPPAFLLLLVGLLLSSALQAQRLDMKVLGKRKLIEIPFDLENDFIVIAVLLNGTMPLRFIVDTGAENTVLLDRSMTDALAISYRRTFQVRGADVNNELTAHLATGVDLRLANRLLARNRTVLVLEENYFNFERITGTNIHGILGGDFLMRFIVELDFRRQVMILHDPGKFRVRKSWTEVPTTFIRNRPYLNVDIGVLGDSASARRLLMDTGAGLSLLLHTYPERLSGDLPEQTIPATIANGLGGTMEGNVGRSRVVEIGKRRMDNVVTYFQEVDTTNLKFLNKREGILGNRILKRFNVIIDYVNRRVYMKSVGKAYKRKFTYDRSGLTLLAGGANLRKFSVSHVIPGSPADRAGVQVQDRLRVINGVSTGLMSLQSIVRKLEGKPGRRIKLRVYRAGRLLDLTFILEDLI</sequence>
<dbReference type="Proteomes" id="UP000837803">
    <property type="component" value="Unassembled WGS sequence"/>
</dbReference>
<dbReference type="PROSITE" id="PS50106">
    <property type="entry name" value="PDZ"/>
    <property type="match status" value="1"/>
</dbReference>
<dbReference type="InterPro" id="IPR034122">
    <property type="entry name" value="Retropepsin-like_bacterial"/>
</dbReference>
<organism evidence="4 5">
    <name type="scientific">Neolewinella maritima</name>
    <dbReference type="NCBI Taxonomy" id="1383882"/>
    <lineage>
        <taxon>Bacteria</taxon>
        <taxon>Pseudomonadati</taxon>
        <taxon>Bacteroidota</taxon>
        <taxon>Saprospiria</taxon>
        <taxon>Saprospirales</taxon>
        <taxon>Lewinellaceae</taxon>
        <taxon>Neolewinella</taxon>
    </lineage>
</organism>
<dbReference type="InterPro" id="IPR041489">
    <property type="entry name" value="PDZ_6"/>
</dbReference>
<dbReference type="Gene3D" id="2.40.70.10">
    <property type="entry name" value="Acid Proteases"/>
    <property type="match status" value="2"/>
</dbReference>
<evidence type="ECO:0000313" key="5">
    <source>
        <dbReference type="Proteomes" id="UP000837803"/>
    </source>
</evidence>
<protein>
    <recommendedName>
        <fullName evidence="6">PDZ domain-containing protein</fullName>
    </recommendedName>
</protein>
<dbReference type="SUPFAM" id="SSF50156">
    <property type="entry name" value="PDZ domain-like"/>
    <property type="match status" value="1"/>
</dbReference>
<dbReference type="Pfam" id="PF13650">
    <property type="entry name" value="Asp_protease_2"/>
    <property type="match status" value="2"/>
</dbReference>
<keyword evidence="5" id="KW-1185">Reference proteome</keyword>
<comment type="caution">
    <text evidence="4">The sequence shown here is derived from an EMBL/GenBank/DDBJ whole genome shotgun (WGS) entry which is preliminary data.</text>
</comment>
<dbReference type="RefSeq" id="WP_238750347.1">
    <property type="nucleotide sequence ID" value="NZ_CAKLPZ010000001.1"/>
</dbReference>
<dbReference type="InterPro" id="IPR021109">
    <property type="entry name" value="Peptidase_aspartic_dom_sf"/>
</dbReference>
<dbReference type="InterPro" id="IPR001995">
    <property type="entry name" value="Peptidase_A2_cat"/>
</dbReference>
<dbReference type="Pfam" id="PF17820">
    <property type="entry name" value="PDZ_6"/>
    <property type="match status" value="1"/>
</dbReference>
<keyword evidence="1" id="KW-0378">Hydrolase</keyword>
<accession>A0ABN8F4R4</accession>
<gene>
    <name evidence="4" type="ORF">LEM8419_01446</name>
</gene>
<evidence type="ECO:0008006" key="6">
    <source>
        <dbReference type="Google" id="ProtNLM"/>
    </source>
</evidence>
<dbReference type="SMART" id="SM00228">
    <property type="entry name" value="PDZ"/>
    <property type="match status" value="1"/>
</dbReference>
<evidence type="ECO:0000259" key="3">
    <source>
        <dbReference type="PROSITE" id="PS50175"/>
    </source>
</evidence>
<name>A0ABN8F4R4_9BACT</name>
<feature type="domain" description="PDZ" evidence="2">
    <location>
        <begin position="339"/>
        <end position="395"/>
    </location>
</feature>
<dbReference type="EMBL" id="CAKLPZ010000001">
    <property type="protein sequence ID" value="CAH1000295.1"/>
    <property type="molecule type" value="Genomic_DNA"/>
</dbReference>
<evidence type="ECO:0000313" key="4">
    <source>
        <dbReference type="EMBL" id="CAH1000295.1"/>
    </source>
</evidence>
<dbReference type="SUPFAM" id="SSF50630">
    <property type="entry name" value="Acid proteases"/>
    <property type="match status" value="1"/>
</dbReference>
<reference evidence="4" key="1">
    <citation type="submission" date="2021-12" db="EMBL/GenBank/DDBJ databases">
        <authorList>
            <person name="Rodrigo-Torres L."/>
            <person name="Arahal R. D."/>
            <person name="Lucena T."/>
        </authorList>
    </citation>
    <scope>NUCLEOTIDE SEQUENCE</scope>
    <source>
        <strain evidence="4">CECT 8419</strain>
    </source>
</reference>